<dbReference type="NCBIfam" id="TIGR00225">
    <property type="entry name" value="prc"/>
    <property type="match status" value="1"/>
</dbReference>
<dbReference type="Pfam" id="PF17820">
    <property type="entry name" value="PDZ_6"/>
    <property type="match status" value="1"/>
</dbReference>
<sequence>MSRYDDPRWYEQQPQNDQTTSPQSQQNPDDFDHYPFLPSQDANNVHPYQQGAVTYPPQHEAPTTHRLQHMIGRILALVALVVVAFFGGWFGHQYFGEAYFNQNDPSQAYSALFQQAWNKIDQNYVDRKAVNYQKMSYAAINAMIATLGDKGHTRFMDPQATQAENQQLSGKFTGVGIYLSQDKTSGKLIVTSPIPGSPAEKAGLKHGDVIIAVDGKSTAGKDTAGVSTMIQGKVGTSVNITVQRAGEAQPRTFKLTRSEINVPNVIMHYIPETHTVHIQVVQFADGVSGQVKDQLAKAKSMGATNIILDLRDNPGGFLNEAVNMTSLFVKSGHVLLQQDSSGKRTPIDVTGNPVDTTSRMVVLVNANSASAAEIVAGALKENGRATVIGERTYGTGTVLQPFNLSDGSQLLIGTQEWLTPQGHFIRNTGDQHNGGITPNIEVKLPATGTIVTPNDENAANMNAQQILKSQDNQLIKALEYLQGNK</sequence>
<dbReference type="SMART" id="SM00228">
    <property type="entry name" value="PDZ"/>
    <property type="match status" value="1"/>
</dbReference>
<dbReference type="InterPro" id="IPR029045">
    <property type="entry name" value="ClpP/crotonase-like_dom_sf"/>
</dbReference>
<dbReference type="SMART" id="SM00245">
    <property type="entry name" value="TSPc"/>
    <property type="match status" value="1"/>
</dbReference>
<dbReference type="InterPro" id="IPR001478">
    <property type="entry name" value="PDZ"/>
</dbReference>
<keyword evidence="10" id="KW-1185">Reference proteome</keyword>
<evidence type="ECO:0000256" key="4">
    <source>
        <dbReference type="ARBA" id="ARBA00022825"/>
    </source>
</evidence>
<evidence type="ECO:0000313" key="10">
    <source>
        <dbReference type="Proteomes" id="UP000287188"/>
    </source>
</evidence>
<dbReference type="PROSITE" id="PS50106">
    <property type="entry name" value="PDZ"/>
    <property type="match status" value="1"/>
</dbReference>
<dbReference type="EMBL" id="BIFS01000001">
    <property type="protein sequence ID" value="GCE17031.1"/>
    <property type="molecule type" value="Genomic_DNA"/>
</dbReference>
<feature type="region of interest" description="Disordered" evidence="6">
    <location>
        <begin position="1"/>
        <end position="39"/>
    </location>
</feature>
<dbReference type="GO" id="GO:0008236">
    <property type="term" value="F:serine-type peptidase activity"/>
    <property type="evidence" value="ECO:0007669"/>
    <property type="project" value="UniProtKB-KW"/>
</dbReference>
<dbReference type="OrthoDB" id="9812068at2"/>
<evidence type="ECO:0000256" key="7">
    <source>
        <dbReference type="SAM" id="Phobius"/>
    </source>
</evidence>
<proteinExistence type="inferred from homology"/>
<accession>A0A402AD67</accession>
<dbReference type="SUPFAM" id="SSF52096">
    <property type="entry name" value="ClpP/crotonase"/>
    <property type="match status" value="1"/>
</dbReference>
<dbReference type="Gene3D" id="3.90.226.10">
    <property type="entry name" value="2-enoyl-CoA Hydratase, Chain A, domain 1"/>
    <property type="match status" value="1"/>
</dbReference>
<dbReference type="Gene3D" id="2.30.42.10">
    <property type="match status" value="1"/>
</dbReference>
<keyword evidence="7" id="KW-1133">Transmembrane helix</keyword>
<dbReference type="InterPro" id="IPR036034">
    <property type="entry name" value="PDZ_sf"/>
</dbReference>
<dbReference type="FunFam" id="2.30.42.10:FF:000063">
    <property type="entry name" value="Peptidase, S41 family"/>
    <property type="match status" value="1"/>
</dbReference>
<dbReference type="PANTHER" id="PTHR32060:SF30">
    <property type="entry name" value="CARBOXY-TERMINAL PROCESSING PROTEASE CTPA"/>
    <property type="match status" value="1"/>
</dbReference>
<evidence type="ECO:0000313" key="9">
    <source>
        <dbReference type="EMBL" id="GCE17031.1"/>
    </source>
</evidence>
<dbReference type="RefSeq" id="WP_126548797.1">
    <property type="nucleotide sequence ID" value="NZ_BIFS01000001.1"/>
</dbReference>
<dbReference type="InterPro" id="IPR004447">
    <property type="entry name" value="Peptidase_S41A"/>
</dbReference>
<evidence type="ECO:0000256" key="3">
    <source>
        <dbReference type="ARBA" id="ARBA00022801"/>
    </source>
</evidence>
<dbReference type="PANTHER" id="PTHR32060">
    <property type="entry name" value="TAIL-SPECIFIC PROTEASE"/>
    <property type="match status" value="1"/>
</dbReference>
<protein>
    <submittedName>
        <fullName evidence="9">Carboxyl-terminal processing protease</fullName>
    </submittedName>
</protein>
<dbReference type="Proteomes" id="UP000287188">
    <property type="component" value="Unassembled WGS sequence"/>
</dbReference>
<keyword evidence="7" id="KW-0472">Membrane</keyword>
<gene>
    <name evidence="9" type="ORF">KDK_08310</name>
</gene>
<comment type="similarity">
    <text evidence="1 5">Belongs to the peptidase S41A family.</text>
</comment>
<dbReference type="CDD" id="cd07560">
    <property type="entry name" value="Peptidase_S41_CPP"/>
    <property type="match status" value="1"/>
</dbReference>
<name>A0A402AD67_9CHLR</name>
<dbReference type="CDD" id="cd06782">
    <property type="entry name" value="cpPDZ_CPP-like"/>
    <property type="match status" value="1"/>
</dbReference>
<dbReference type="GO" id="GO:0007165">
    <property type="term" value="P:signal transduction"/>
    <property type="evidence" value="ECO:0007669"/>
    <property type="project" value="TreeGrafter"/>
</dbReference>
<dbReference type="InterPro" id="IPR005151">
    <property type="entry name" value="Tail-specific_protease"/>
</dbReference>
<feature type="domain" description="PDZ" evidence="8">
    <location>
        <begin position="169"/>
        <end position="220"/>
    </location>
</feature>
<dbReference type="Pfam" id="PF03572">
    <property type="entry name" value="Peptidase_S41"/>
    <property type="match status" value="1"/>
</dbReference>
<feature type="compositionally biased region" description="Polar residues" evidence="6">
    <location>
        <begin position="12"/>
        <end position="28"/>
    </location>
</feature>
<evidence type="ECO:0000256" key="2">
    <source>
        <dbReference type="ARBA" id="ARBA00022670"/>
    </source>
</evidence>
<evidence type="ECO:0000256" key="5">
    <source>
        <dbReference type="RuleBase" id="RU004404"/>
    </source>
</evidence>
<keyword evidence="7" id="KW-0812">Transmembrane</keyword>
<keyword evidence="3 5" id="KW-0378">Hydrolase</keyword>
<evidence type="ECO:0000259" key="8">
    <source>
        <dbReference type="PROSITE" id="PS50106"/>
    </source>
</evidence>
<dbReference type="InterPro" id="IPR041489">
    <property type="entry name" value="PDZ_6"/>
</dbReference>
<dbReference type="GO" id="GO:0030288">
    <property type="term" value="C:outer membrane-bounded periplasmic space"/>
    <property type="evidence" value="ECO:0007669"/>
    <property type="project" value="TreeGrafter"/>
</dbReference>
<evidence type="ECO:0000256" key="1">
    <source>
        <dbReference type="ARBA" id="ARBA00009179"/>
    </source>
</evidence>
<reference evidence="10" key="1">
    <citation type="submission" date="2018-12" db="EMBL/GenBank/DDBJ databases">
        <title>Tengunoibacter tsumagoiensis gen. nov., sp. nov., Dictyobacter kobayashii sp. nov., D. alpinus sp. nov., and D. joshuensis sp. nov. and description of Dictyobacteraceae fam. nov. within the order Ktedonobacterales isolated from Tengu-no-mugimeshi.</title>
        <authorList>
            <person name="Wang C.M."/>
            <person name="Zheng Y."/>
            <person name="Sakai Y."/>
            <person name="Toyoda A."/>
            <person name="Minakuchi Y."/>
            <person name="Abe K."/>
            <person name="Yokota A."/>
            <person name="Yabe S."/>
        </authorList>
    </citation>
    <scope>NUCLEOTIDE SEQUENCE [LARGE SCALE GENOMIC DNA]</scope>
    <source>
        <strain evidence="10">Uno11</strain>
    </source>
</reference>
<feature type="transmembrane region" description="Helical" evidence="7">
    <location>
        <begin position="74"/>
        <end position="95"/>
    </location>
</feature>
<keyword evidence="4 5" id="KW-0720">Serine protease</keyword>
<organism evidence="9 10">
    <name type="scientific">Dictyobacter kobayashii</name>
    <dbReference type="NCBI Taxonomy" id="2014872"/>
    <lineage>
        <taxon>Bacteria</taxon>
        <taxon>Bacillati</taxon>
        <taxon>Chloroflexota</taxon>
        <taxon>Ktedonobacteria</taxon>
        <taxon>Ktedonobacterales</taxon>
        <taxon>Dictyobacteraceae</taxon>
        <taxon>Dictyobacter</taxon>
    </lineage>
</organism>
<dbReference type="GO" id="GO:0004175">
    <property type="term" value="F:endopeptidase activity"/>
    <property type="evidence" value="ECO:0007669"/>
    <property type="project" value="TreeGrafter"/>
</dbReference>
<dbReference type="Gene3D" id="3.30.750.44">
    <property type="match status" value="1"/>
</dbReference>
<evidence type="ECO:0000256" key="6">
    <source>
        <dbReference type="SAM" id="MobiDB-lite"/>
    </source>
</evidence>
<dbReference type="GO" id="GO:0006508">
    <property type="term" value="P:proteolysis"/>
    <property type="evidence" value="ECO:0007669"/>
    <property type="project" value="UniProtKB-KW"/>
</dbReference>
<dbReference type="AlphaFoldDB" id="A0A402AD67"/>
<comment type="caution">
    <text evidence="9">The sequence shown here is derived from an EMBL/GenBank/DDBJ whole genome shotgun (WGS) entry which is preliminary data.</text>
</comment>
<keyword evidence="2 5" id="KW-0645">Protease</keyword>
<dbReference type="SUPFAM" id="SSF50156">
    <property type="entry name" value="PDZ domain-like"/>
    <property type="match status" value="1"/>
</dbReference>